<organism evidence="3 4">
    <name type="scientific">Micrococcus endophyticus</name>
    <dbReference type="NCBI Taxonomy" id="455343"/>
    <lineage>
        <taxon>Bacteria</taxon>
        <taxon>Bacillati</taxon>
        <taxon>Actinomycetota</taxon>
        <taxon>Actinomycetes</taxon>
        <taxon>Micrococcales</taxon>
        <taxon>Micrococcaceae</taxon>
        <taxon>Micrococcus</taxon>
    </lineage>
</organism>
<dbReference type="InterPro" id="IPR015946">
    <property type="entry name" value="KH_dom-like_a/b"/>
</dbReference>
<feature type="compositionally biased region" description="Low complexity" evidence="1">
    <location>
        <begin position="39"/>
        <end position="56"/>
    </location>
</feature>
<dbReference type="GO" id="GO:0003723">
    <property type="term" value="F:RNA binding"/>
    <property type="evidence" value="ECO:0007669"/>
    <property type="project" value="InterPro"/>
</dbReference>
<proteinExistence type="predicted"/>
<accession>A0A7W9JKK6</accession>
<evidence type="ECO:0000313" key="4">
    <source>
        <dbReference type="Proteomes" id="UP000567246"/>
    </source>
</evidence>
<dbReference type="Proteomes" id="UP000567246">
    <property type="component" value="Unassembled WGS sequence"/>
</dbReference>
<comment type="caution">
    <text evidence="3">The sequence shown here is derived from an EMBL/GenBank/DDBJ whole genome shotgun (WGS) entry which is preliminary data.</text>
</comment>
<protein>
    <submittedName>
        <fullName evidence="3">SpoIIIJ-associated protein</fullName>
    </submittedName>
</protein>
<gene>
    <name evidence="3" type="ORF">HDA33_001943</name>
</gene>
<reference evidence="3 4" key="1">
    <citation type="submission" date="2020-08" db="EMBL/GenBank/DDBJ databases">
        <title>Sequencing the genomes of 1000 actinobacteria strains.</title>
        <authorList>
            <person name="Klenk H.-P."/>
        </authorList>
    </citation>
    <scope>NUCLEOTIDE SEQUENCE [LARGE SCALE GENOMIC DNA]</scope>
    <source>
        <strain evidence="3 4">DSM 17945</strain>
    </source>
</reference>
<name>A0A7W9JKK6_9MICC</name>
<dbReference type="PANTHER" id="PTHR35800">
    <property type="entry name" value="PROTEIN JAG"/>
    <property type="match status" value="1"/>
</dbReference>
<dbReference type="RefSeq" id="WP_017489449.1">
    <property type="nucleotide sequence ID" value="NZ_BAABAG010000012.1"/>
</dbReference>
<dbReference type="CDD" id="cd02414">
    <property type="entry name" value="KH-II_Jag"/>
    <property type="match status" value="1"/>
</dbReference>
<dbReference type="InterPro" id="IPR038008">
    <property type="entry name" value="Jag_KH"/>
</dbReference>
<dbReference type="PROSITE" id="PS51061">
    <property type="entry name" value="R3H"/>
    <property type="match status" value="1"/>
</dbReference>
<dbReference type="SUPFAM" id="SSF82708">
    <property type="entry name" value="R3H domain"/>
    <property type="match status" value="1"/>
</dbReference>
<dbReference type="Gene3D" id="3.30.300.20">
    <property type="match status" value="1"/>
</dbReference>
<evidence type="ECO:0000313" key="3">
    <source>
        <dbReference type="EMBL" id="MBB5849379.1"/>
    </source>
</evidence>
<feature type="domain" description="R3H" evidence="2">
    <location>
        <begin position="149"/>
        <end position="214"/>
    </location>
</feature>
<dbReference type="PANTHER" id="PTHR35800:SF1">
    <property type="entry name" value="RNA-BINDING PROTEIN KHPB"/>
    <property type="match status" value="1"/>
</dbReference>
<dbReference type="InterPro" id="IPR034079">
    <property type="entry name" value="R3H_KhpB"/>
</dbReference>
<dbReference type="Pfam" id="PF01424">
    <property type="entry name" value="R3H"/>
    <property type="match status" value="1"/>
</dbReference>
<dbReference type="InterPro" id="IPR001374">
    <property type="entry name" value="R3H_dom"/>
</dbReference>
<feature type="compositionally biased region" description="Low complexity" evidence="1">
    <location>
        <begin position="1"/>
        <end position="10"/>
    </location>
</feature>
<dbReference type="CDD" id="cd02644">
    <property type="entry name" value="R3H_jag"/>
    <property type="match status" value="1"/>
</dbReference>
<feature type="region of interest" description="Disordered" evidence="1">
    <location>
        <begin position="1"/>
        <end position="61"/>
    </location>
</feature>
<sequence>MSAENVNPAAEAEDAVVETTPAPDAPQAPAAEERTGSHAAEAAGEGAESSAAESASDGVRRLEEEGDVAADYVEELLDIADLDGDIDIEVRDGRTYVSVVSEDHDERLNALVGRDGKTLEALQELVRLAVLAATGHRSRLILDICGHRERRDADLRETAQDAVERVRAGEGPVHLSPMGAYERKIVHDVVADAGLASASEGEGARRHVVISADA</sequence>
<evidence type="ECO:0000259" key="2">
    <source>
        <dbReference type="PROSITE" id="PS51061"/>
    </source>
</evidence>
<dbReference type="SMART" id="SM00393">
    <property type="entry name" value="R3H"/>
    <property type="match status" value="1"/>
</dbReference>
<dbReference type="InterPro" id="IPR036867">
    <property type="entry name" value="R3H_dom_sf"/>
</dbReference>
<dbReference type="InterPro" id="IPR039247">
    <property type="entry name" value="KhpB"/>
</dbReference>
<dbReference type="AlphaFoldDB" id="A0A7W9JKK6"/>
<keyword evidence="4" id="KW-1185">Reference proteome</keyword>
<dbReference type="EMBL" id="JACHMW010000001">
    <property type="protein sequence ID" value="MBB5849379.1"/>
    <property type="molecule type" value="Genomic_DNA"/>
</dbReference>
<dbReference type="Gene3D" id="3.30.1370.50">
    <property type="entry name" value="R3H-like domain"/>
    <property type="match status" value="1"/>
</dbReference>
<feature type="compositionally biased region" description="Low complexity" evidence="1">
    <location>
        <begin position="17"/>
        <end position="30"/>
    </location>
</feature>
<evidence type="ECO:0000256" key="1">
    <source>
        <dbReference type="SAM" id="MobiDB-lite"/>
    </source>
</evidence>